<gene>
    <name evidence="2" type="ORF">HRJ53_13925</name>
</gene>
<dbReference type="Proteomes" id="UP000567293">
    <property type="component" value="Unassembled WGS sequence"/>
</dbReference>
<dbReference type="SUPFAM" id="SSF74863">
    <property type="entry name" value="Thiol:disulfide interchange protein DsbD, N-terminal domain (DsbD-alpha)"/>
    <property type="match status" value="1"/>
</dbReference>
<organism evidence="2 3">
    <name type="scientific">Candidatus Acidiferrum panamense</name>
    <dbReference type="NCBI Taxonomy" id="2741543"/>
    <lineage>
        <taxon>Bacteria</taxon>
        <taxon>Pseudomonadati</taxon>
        <taxon>Acidobacteriota</taxon>
        <taxon>Terriglobia</taxon>
        <taxon>Candidatus Acidiferrales</taxon>
        <taxon>Candidatus Acidiferrum</taxon>
    </lineage>
</organism>
<dbReference type="InterPro" id="IPR036929">
    <property type="entry name" value="DsbDN_sf"/>
</dbReference>
<evidence type="ECO:0000259" key="1">
    <source>
        <dbReference type="Pfam" id="PF11412"/>
    </source>
</evidence>
<protein>
    <recommendedName>
        <fullName evidence="1">Thiol:disulfide interchange protein DsbD N-terminal domain-containing protein</fullName>
    </recommendedName>
</protein>
<evidence type="ECO:0000313" key="2">
    <source>
        <dbReference type="EMBL" id="MBA0086082.1"/>
    </source>
</evidence>
<reference evidence="2" key="1">
    <citation type="submission" date="2020-06" db="EMBL/GenBank/DDBJ databases">
        <title>Legume-microbial interactions unlock mineral nutrients during tropical forest succession.</title>
        <authorList>
            <person name="Epihov D.Z."/>
        </authorList>
    </citation>
    <scope>NUCLEOTIDE SEQUENCE [LARGE SCALE GENOMIC DNA]</scope>
    <source>
        <strain evidence="2">Pan2503</strain>
    </source>
</reference>
<dbReference type="EMBL" id="JACDQQ010001348">
    <property type="protein sequence ID" value="MBA0086082.1"/>
    <property type="molecule type" value="Genomic_DNA"/>
</dbReference>
<dbReference type="AlphaFoldDB" id="A0A7V8NRP9"/>
<proteinExistence type="predicted"/>
<name>A0A7V8NRP9_9BACT</name>
<evidence type="ECO:0000313" key="3">
    <source>
        <dbReference type="Proteomes" id="UP000567293"/>
    </source>
</evidence>
<feature type="domain" description="Thiol:disulfide interchange protein DsbD N-terminal" evidence="1">
    <location>
        <begin position="5"/>
        <end position="114"/>
    </location>
</feature>
<comment type="caution">
    <text evidence="2">The sequence shown here is derived from an EMBL/GenBank/DDBJ whole genome shotgun (WGS) entry which is preliminary data.</text>
</comment>
<dbReference type="Gene3D" id="2.60.40.1250">
    <property type="entry name" value="Thiol:disulfide interchange protein DsbD, N-terminal domain"/>
    <property type="match status" value="1"/>
</dbReference>
<keyword evidence="3" id="KW-1185">Reference proteome</keyword>
<accession>A0A7V8NRP9</accession>
<dbReference type="Pfam" id="PF11412">
    <property type="entry name" value="DsbD_N"/>
    <property type="match status" value="1"/>
</dbReference>
<dbReference type="InterPro" id="IPR028250">
    <property type="entry name" value="DsbDN"/>
</dbReference>
<sequence>MEPAARGSSFQIAVVMNIRPGFHVNAREKSEEYLIATDLKAQLPSGFRSGEVVYPKGKLEAFAFSKKPLNVYQGTVILRLPVDALATAPPGEQHIPLKLRYQACSTELCLPPTTLPLDAAVNIAASASEARPAHSEIFSHR</sequence>